<accession>A0A6J5N0P5</accession>
<feature type="compositionally biased region" description="Polar residues" evidence="1">
    <location>
        <begin position="254"/>
        <end position="270"/>
    </location>
</feature>
<evidence type="ECO:0000313" key="2">
    <source>
        <dbReference type="EMBL" id="CAB4135912.1"/>
    </source>
</evidence>
<dbReference type="EMBL" id="LR796550">
    <property type="protein sequence ID" value="CAB4150856.1"/>
    <property type="molecule type" value="Genomic_DNA"/>
</dbReference>
<name>A0A6J5N0P5_9CAUD</name>
<evidence type="ECO:0000313" key="4">
    <source>
        <dbReference type="EMBL" id="CAB4199580.1"/>
    </source>
</evidence>
<gene>
    <name evidence="4" type="ORF">UFOVP1350_7</name>
    <name evidence="2" type="ORF">UFOVP301_30</name>
    <name evidence="3" type="ORF">UFOVP576_41</name>
</gene>
<reference evidence="3" key="1">
    <citation type="submission" date="2020-04" db="EMBL/GenBank/DDBJ databases">
        <authorList>
            <person name="Chiriac C."/>
            <person name="Salcher M."/>
            <person name="Ghai R."/>
            <person name="Kavagutti S V."/>
        </authorList>
    </citation>
    <scope>NUCLEOTIDE SEQUENCE</scope>
</reference>
<dbReference type="EMBL" id="LR796308">
    <property type="protein sequence ID" value="CAB4135912.1"/>
    <property type="molecule type" value="Genomic_DNA"/>
</dbReference>
<organism evidence="3">
    <name type="scientific">uncultured Caudovirales phage</name>
    <dbReference type="NCBI Taxonomy" id="2100421"/>
    <lineage>
        <taxon>Viruses</taxon>
        <taxon>Duplodnaviria</taxon>
        <taxon>Heunggongvirae</taxon>
        <taxon>Uroviricota</taxon>
        <taxon>Caudoviricetes</taxon>
        <taxon>Peduoviridae</taxon>
        <taxon>Maltschvirus</taxon>
        <taxon>Maltschvirus maltsch</taxon>
    </lineage>
</organism>
<dbReference type="EMBL" id="LR797293">
    <property type="protein sequence ID" value="CAB4199580.1"/>
    <property type="molecule type" value="Genomic_DNA"/>
</dbReference>
<sequence>MTSEITTIEIMPTTIVESMTRAEVDVQISTAKRYPRSIGQVKKDMLSFATLDQETAESCFYSLPRGGKNIQGPSVRLAEIAVACYGNLRAGVRVIETVSTGEAPHVVLQAVCHDLEKNTCVTIEKRRRITKKKNKDAVDEDDINLACNAGSAIAFRDCVFKVVPGALIKPVYEQAKAVAIGDAKTLTERRDRAVAAFGKMGVKLDKILPTIGKKSLEEIDLADLETLFGLHTAIKDGHTTIDEAFRVDVPPPSASTSKLFKSPPTVQNGASPDAELSRQTVPQNEAPSLFNEPETCALDAVKAWIIKSGVKWTNIDDTLYAQGVTSELRNNPDDCTDDELRDVLAMRSQLEAVKGGKK</sequence>
<proteinExistence type="predicted"/>
<feature type="compositionally biased region" description="Polar residues" evidence="1">
    <location>
        <begin position="277"/>
        <end position="286"/>
    </location>
</feature>
<evidence type="ECO:0000256" key="1">
    <source>
        <dbReference type="SAM" id="MobiDB-lite"/>
    </source>
</evidence>
<feature type="region of interest" description="Disordered" evidence="1">
    <location>
        <begin position="252"/>
        <end position="288"/>
    </location>
</feature>
<protein>
    <submittedName>
        <fullName evidence="3">Uncharacterized protein</fullName>
    </submittedName>
</protein>
<evidence type="ECO:0000313" key="3">
    <source>
        <dbReference type="EMBL" id="CAB4150856.1"/>
    </source>
</evidence>